<dbReference type="STRING" id="89524.SAMN05444370_11427"/>
<dbReference type="SUPFAM" id="SSF52540">
    <property type="entry name" value="P-loop containing nucleoside triphosphate hydrolases"/>
    <property type="match status" value="1"/>
</dbReference>
<name>A0A1H4EI54_9RHOB</name>
<feature type="domain" description="CobQ/CobB/MinD/ParA nucleotide binding" evidence="1">
    <location>
        <begin position="6"/>
        <end position="178"/>
    </location>
</feature>
<dbReference type="Pfam" id="PF01656">
    <property type="entry name" value="CbiA"/>
    <property type="match status" value="1"/>
</dbReference>
<reference evidence="2 3" key="1">
    <citation type="submission" date="2016-10" db="EMBL/GenBank/DDBJ databases">
        <authorList>
            <person name="de Groot N.N."/>
        </authorList>
    </citation>
    <scope>NUCLEOTIDE SEQUENCE [LARGE SCALE GENOMIC DNA]</scope>
    <source>
        <strain evidence="2 3">DSM 15345</strain>
    </source>
</reference>
<evidence type="ECO:0000259" key="1">
    <source>
        <dbReference type="Pfam" id="PF01656"/>
    </source>
</evidence>
<dbReference type="CDD" id="cd02042">
    <property type="entry name" value="ParAB_family"/>
    <property type="match status" value="1"/>
</dbReference>
<organism evidence="2 3">
    <name type="scientific">Rubrimonas cliftonensis</name>
    <dbReference type="NCBI Taxonomy" id="89524"/>
    <lineage>
        <taxon>Bacteria</taxon>
        <taxon>Pseudomonadati</taxon>
        <taxon>Pseudomonadota</taxon>
        <taxon>Alphaproteobacteria</taxon>
        <taxon>Rhodobacterales</taxon>
        <taxon>Paracoccaceae</taxon>
        <taxon>Rubrimonas</taxon>
    </lineage>
</organism>
<dbReference type="InterPro" id="IPR027417">
    <property type="entry name" value="P-loop_NTPase"/>
</dbReference>
<dbReference type="Proteomes" id="UP000198703">
    <property type="component" value="Unassembled WGS sequence"/>
</dbReference>
<dbReference type="InterPro" id="IPR050678">
    <property type="entry name" value="DNA_Partitioning_ATPase"/>
</dbReference>
<dbReference type="EMBL" id="FNQM01000014">
    <property type="protein sequence ID" value="SEA84764.1"/>
    <property type="molecule type" value="Genomic_DNA"/>
</dbReference>
<evidence type="ECO:0000313" key="2">
    <source>
        <dbReference type="EMBL" id="SEA84764.1"/>
    </source>
</evidence>
<dbReference type="AlphaFoldDB" id="A0A1H4EI54"/>
<sequence>MSGRVIVFAQQKGGAGKTTLLTQCAAAWMQEGRRVAAVDLDPQRSLTGWVDARARAGVQDVTLFESSEWRAGTDIRRAGAEADLVLVDCPGAVDVLQRAVMRDADLVVAPAQPSAPDAWATRATLRMAEREGARALVALNRVPPRGGPGAEIEAMLKADGAEIMESRVGARIAFAQAFLEGRGVTEGARAGRAADEVRALAAEILAELEREPPRRR</sequence>
<gene>
    <name evidence="2" type="ORF">SAMN05444370_11427</name>
</gene>
<dbReference type="InterPro" id="IPR002586">
    <property type="entry name" value="CobQ/CobB/MinD/ParA_Nub-bd_dom"/>
</dbReference>
<accession>A0A1H4EI54</accession>
<keyword evidence="3" id="KW-1185">Reference proteome</keyword>
<dbReference type="OrthoDB" id="9804460at2"/>
<dbReference type="RefSeq" id="WP_093255290.1">
    <property type="nucleotide sequence ID" value="NZ_FNQM01000014.1"/>
</dbReference>
<protein>
    <submittedName>
        <fullName evidence="2">Plasmid segregation oscillating ATPase ParF</fullName>
    </submittedName>
</protein>
<proteinExistence type="predicted"/>
<dbReference type="PANTHER" id="PTHR13696">
    <property type="entry name" value="P-LOOP CONTAINING NUCLEOSIDE TRIPHOSPHATE HYDROLASE"/>
    <property type="match status" value="1"/>
</dbReference>
<dbReference type="PIRSF" id="PIRSF009320">
    <property type="entry name" value="Nuc_binding_HP_1000"/>
    <property type="match status" value="1"/>
</dbReference>
<dbReference type="PANTHER" id="PTHR13696:SF96">
    <property type="entry name" value="COBQ_COBB_MIND_PARA NUCLEOTIDE BINDING DOMAIN-CONTAINING PROTEIN"/>
    <property type="match status" value="1"/>
</dbReference>
<evidence type="ECO:0000313" key="3">
    <source>
        <dbReference type="Proteomes" id="UP000198703"/>
    </source>
</evidence>
<dbReference type="Gene3D" id="3.40.50.300">
    <property type="entry name" value="P-loop containing nucleotide triphosphate hydrolases"/>
    <property type="match status" value="1"/>
</dbReference>